<dbReference type="EMBL" id="LNZH02000107">
    <property type="protein sequence ID" value="OCB91046.1"/>
    <property type="molecule type" value="Genomic_DNA"/>
</dbReference>
<protein>
    <submittedName>
        <fullName evidence="2">Uncharacterized protein</fullName>
    </submittedName>
</protein>
<accession>A0A9Q5I3J1</accession>
<proteinExistence type="predicted"/>
<evidence type="ECO:0000256" key="1">
    <source>
        <dbReference type="SAM" id="MobiDB-lite"/>
    </source>
</evidence>
<dbReference type="AlphaFoldDB" id="A0A9Q5I3J1"/>
<comment type="caution">
    <text evidence="2">The sequence shown here is derived from an EMBL/GenBank/DDBJ whole genome shotgun (WGS) entry which is preliminary data.</text>
</comment>
<gene>
    <name evidence="2" type="ORF">A7U60_g1683</name>
</gene>
<dbReference type="Proteomes" id="UP000757232">
    <property type="component" value="Unassembled WGS sequence"/>
</dbReference>
<feature type="region of interest" description="Disordered" evidence="1">
    <location>
        <begin position="58"/>
        <end position="81"/>
    </location>
</feature>
<sequence length="172" mass="18770">MSCTAVAVRSALSEHQRDILKVLSAPSIQLPPSADYSVSALRACCKEMIQKASKRMDLTTIHNGPPPKLTVPRKRGGPFGTVPMTVEEERQQLLRIITSMVVLLPPPTKLPKDALRDRVAKAVELSQTTVKLFGINKVPNVEHTEPWSGEALLIAGCPTMSVVSRLLRNGEL</sequence>
<reference evidence="2" key="1">
    <citation type="submission" date="2016-06" db="EMBL/GenBank/DDBJ databases">
        <title>Draft Genome sequence of the fungus Inonotus baumii.</title>
        <authorList>
            <person name="Zhu H."/>
            <person name="Lin W."/>
        </authorList>
    </citation>
    <scope>NUCLEOTIDE SEQUENCE</scope>
    <source>
        <strain evidence="2">821</strain>
    </source>
</reference>
<evidence type="ECO:0000313" key="2">
    <source>
        <dbReference type="EMBL" id="OCB91046.1"/>
    </source>
</evidence>
<evidence type="ECO:0000313" key="3">
    <source>
        <dbReference type="Proteomes" id="UP000757232"/>
    </source>
</evidence>
<organism evidence="2 3">
    <name type="scientific">Sanghuangporus baumii</name>
    <name type="common">Phellinus baumii</name>
    <dbReference type="NCBI Taxonomy" id="108892"/>
    <lineage>
        <taxon>Eukaryota</taxon>
        <taxon>Fungi</taxon>
        <taxon>Dikarya</taxon>
        <taxon>Basidiomycota</taxon>
        <taxon>Agaricomycotina</taxon>
        <taxon>Agaricomycetes</taxon>
        <taxon>Hymenochaetales</taxon>
        <taxon>Hymenochaetaceae</taxon>
        <taxon>Sanghuangporus</taxon>
    </lineage>
</organism>
<name>A0A9Q5I3J1_SANBA</name>
<keyword evidence="3" id="KW-1185">Reference proteome</keyword>